<dbReference type="Proteomes" id="UP000008281">
    <property type="component" value="Unassembled WGS sequence"/>
</dbReference>
<keyword evidence="3" id="KW-1185">Reference proteome</keyword>
<proteinExistence type="predicted"/>
<dbReference type="InterPro" id="IPR009658">
    <property type="entry name" value="DUF1248"/>
</dbReference>
<gene>
    <name evidence="2" type="ORF">CRE_07046</name>
</gene>
<dbReference type="eggNOG" id="ENOG502TH1I">
    <property type="taxonomic scope" value="Eukaryota"/>
</dbReference>
<reference evidence="2" key="1">
    <citation type="submission" date="2007-07" db="EMBL/GenBank/DDBJ databases">
        <title>PCAP assembly of the Caenorhabditis remanei genome.</title>
        <authorList>
            <consortium name="The Caenorhabditis remanei Sequencing Consortium"/>
            <person name="Wilson R.K."/>
        </authorList>
    </citation>
    <scope>NUCLEOTIDE SEQUENCE [LARGE SCALE GENOMIC DNA]</scope>
    <source>
        <strain evidence="2">PB4641</strain>
    </source>
</reference>
<evidence type="ECO:0000259" key="1">
    <source>
        <dbReference type="Pfam" id="PF06852"/>
    </source>
</evidence>
<evidence type="ECO:0000313" key="3">
    <source>
        <dbReference type="Proteomes" id="UP000008281"/>
    </source>
</evidence>
<dbReference type="SUPFAM" id="SSF55729">
    <property type="entry name" value="Acyl-CoA N-acyltransferases (Nat)"/>
    <property type="match status" value="1"/>
</dbReference>
<dbReference type="AlphaFoldDB" id="E3NGX2"/>
<dbReference type="OrthoDB" id="5778821at2759"/>
<organism evidence="3">
    <name type="scientific">Caenorhabditis remanei</name>
    <name type="common">Caenorhabditis vulgaris</name>
    <dbReference type="NCBI Taxonomy" id="31234"/>
    <lineage>
        <taxon>Eukaryota</taxon>
        <taxon>Metazoa</taxon>
        <taxon>Ecdysozoa</taxon>
        <taxon>Nematoda</taxon>
        <taxon>Chromadorea</taxon>
        <taxon>Rhabditida</taxon>
        <taxon>Rhabditina</taxon>
        <taxon>Rhabditomorpha</taxon>
        <taxon>Rhabditoidea</taxon>
        <taxon>Rhabditidae</taxon>
        <taxon>Peloderinae</taxon>
        <taxon>Caenorhabditis</taxon>
    </lineage>
</organism>
<dbReference type="InParanoid" id="E3NGX2"/>
<dbReference type="EMBL" id="DS268661">
    <property type="protein sequence ID" value="EFO97496.1"/>
    <property type="molecule type" value="Genomic_DNA"/>
</dbReference>
<protein>
    <recommendedName>
        <fullName evidence="1">DUF1248 domain-containing protein</fullName>
    </recommendedName>
</protein>
<dbReference type="InterPro" id="IPR016181">
    <property type="entry name" value="Acyl_CoA_acyltransferase"/>
</dbReference>
<dbReference type="STRING" id="31234.E3NGX2"/>
<accession>E3NGX2</accession>
<name>E3NGX2_CAERE</name>
<dbReference type="HOGENOM" id="CLU_067662_0_0_1"/>
<evidence type="ECO:0000313" key="2">
    <source>
        <dbReference type="EMBL" id="EFO97496.1"/>
    </source>
</evidence>
<dbReference type="PANTHER" id="PTHR21471">
    <property type="entry name" value="GNAT FAMILY ACETYLTRANSFERASE-RELATED"/>
    <property type="match status" value="1"/>
</dbReference>
<dbReference type="FunCoup" id="E3NGX2">
    <property type="interactions" value="6"/>
</dbReference>
<dbReference type="Pfam" id="PF06852">
    <property type="entry name" value="DUF1248"/>
    <property type="match status" value="1"/>
</dbReference>
<dbReference type="Gene3D" id="3.40.630.90">
    <property type="match status" value="1"/>
</dbReference>
<dbReference type="PANTHER" id="PTHR21471:SF2">
    <property type="entry name" value="DUF1248 DOMAIN-CONTAINING PROTEIN"/>
    <property type="match status" value="1"/>
</dbReference>
<feature type="domain" description="DUF1248" evidence="1">
    <location>
        <begin position="74"/>
        <end position="240"/>
    </location>
</feature>
<sequence length="374" mass="43360">MFSNSVILGRRLLKVTPQLNAVRTKYLTADGKPRDQLTMRNVDIIVDPNENLIDEFMNGSIRFVTFPKLNLIFKTMQCYFQYGKERLNFERSDIGMWKFCYGDKYSLVFICPKGTNKIIQTVHYFKFHPVSPLIGKPHQYNGFFWVHPDYRASDSMILCDNIVKDGLRTVGGNSVSHCFPSPMKIWRKMFGGNTYSHIQYVSYYKMDEIKVPEDLNTDGIFIKNATDVPDEDIVKYDQEVFPYERSKYVLTLLRKKNGFGKVAYDENGKVIGFGTVIIYPSGECVLSPLYADDKRIAQAIFKNILEQIPLDDKRLLRFHVRSVDMCQGGFEWIQPFVKCPIRKELAAYLCYATHLPVINYKKAFVNFPYTNCAI</sequence>